<evidence type="ECO:0000313" key="4">
    <source>
        <dbReference type="EMBL" id="RIE16163.1"/>
    </source>
</evidence>
<proteinExistence type="inferred from homology"/>
<dbReference type="Gene3D" id="3.90.850.10">
    <property type="entry name" value="Fumarylacetoacetase-like, C-terminal domain"/>
    <property type="match status" value="1"/>
</dbReference>
<dbReference type="RefSeq" id="WP_119086271.1">
    <property type="nucleotide sequence ID" value="NZ_QXIY01000035.1"/>
</dbReference>
<accession>A0A398DPL7</accession>
<feature type="domain" description="Fumarylacetoacetase-like C-terminal" evidence="3">
    <location>
        <begin position="82"/>
        <end position="292"/>
    </location>
</feature>
<protein>
    <submittedName>
        <fullName evidence="4">FAA hydrolase family protein</fullName>
    </submittedName>
</protein>
<dbReference type="PANTHER" id="PTHR42796:SF4">
    <property type="entry name" value="FUMARYLACETOACETATE HYDROLASE DOMAIN-CONTAINING PROTEIN 2A"/>
    <property type="match status" value="1"/>
</dbReference>
<dbReference type="GO" id="GO:0016787">
    <property type="term" value="F:hydrolase activity"/>
    <property type="evidence" value="ECO:0007669"/>
    <property type="project" value="UniProtKB-KW"/>
</dbReference>
<organism evidence="4 5">
    <name type="scientific">Candidatus Cryosericum septentrionale</name>
    <dbReference type="NCBI Taxonomy" id="2290913"/>
    <lineage>
        <taxon>Bacteria</taxon>
        <taxon>Pseudomonadati</taxon>
        <taxon>Caldisericota/Cryosericota group</taxon>
        <taxon>Candidatus Cryosericota</taxon>
        <taxon>Candidatus Cryosericia</taxon>
        <taxon>Candidatus Cryosericales</taxon>
        <taxon>Candidatus Cryosericaceae</taxon>
        <taxon>Candidatus Cryosericum</taxon>
    </lineage>
</organism>
<dbReference type="InterPro" id="IPR011234">
    <property type="entry name" value="Fumarylacetoacetase-like_C"/>
</dbReference>
<dbReference type="FunFam" id="3.90.850.10:FF:000002">
    <property type="entry name" value="2-hydroxyhepta-2,4-diene-1,7-dioate isomerase"/>
    <property type="match status" value="1"/>
</dbReference>
<comment type="caution">
    <text evidence="4">The sequence shown here is derived from an EMBL/GenBank/DDBJ whole genome shotgun (WGS) entry which is preliminary data.</text>
</comment>
<comment type="similarity">
    <text evidence="1">Belongs to the FAH family.</text>
</comment>
<dbReference type="Pfam" id="PF01557">
    <property type="entry name" value="FAA_hydrolase"/>
    <property type="match status" value="1"/>
</dbReference>
<evidence type="ECO:0000313" key="5">
    <source>
        <dbReference type="Proteomes" id="UP000266113"/>
    </source>
</evidence>
<keyword evidence="5" id="KW-1185">Reference proteome</keyword>
<name>A0A398DPL7_9BACT</name>
<sequence>MQLATFSYLGREQVGLVTQDHTRIVPLNQLLGIDAPATMIELIEQWKDLGPRLQAVSVSPDTGLPVVDVGLVAPIPHPRRNIICLGKNYRDHVAEAVALGGLTSGIPAAPVYFSKMVDRVRGSTESVPVHTGVTSMLDYEAELAVIIGRAGHDIDPGSVHEYIFGYSILNDITARDLQKSHDQWFKGKSLDGTCAMGPVIVTADEIAYPPALDIGCSVNGESRQKAVTSDLIFGITEIVSDFSRGLTLMPGDIISTGTPAGVGMGFRPFRWLKPGDVVECRIEGIGTLRNTIE</sequence>
<dbReference type="Proteomes" id="UP000266113">
    <property type="component" value="Unassembled WGS sequence"/>
</dbReference>
<evidence type="ECO:0000256" key="2">
    <source>
        <dbReference type="ARBA" id="ARBA00022723"/>
    </source>
</evidence>
<dbReference type="OrthoDB" id="5197601at2"/>
<reference evidence="4 5" key="1">
    <citation type="submission" date="2018-09" db="EMBL/GenBank/DDBJ databases">
        <title>Discovery and Ecogenomic Context for Candidatus Cryosericales, a Global Caldiserica Order Active in Thawing Permafrost.</title>
        <authorList>
            <person name="Martinez M.A."/>
            <person name="Woodcroft B.J."/>
            <person name="Ignacio Espinoza J.C."/>
            <person name="Zayed A."/>
            <person name="Singleton C.M."/>
            <person name="Boyd J."/>
            <person name="Li Y.-F."/>
            <person name="Purvine S."/>
            <person name="Maughan H."/>
            <person name="Hodgkins S.B."/>
            <person name="Anderson D."/>
            <person name="Sederholm M."/>
            <person name="Temperton B."/>
            <person name="Saleska S.R."/>
            <person name="Tyson G.W."/>
            <person name="Rich V.I."/>
        </authorList>
    </citation>
    <scope>NUCLEOTIDE SEQUENCE [LARGE SCALE GENOMIC DNA]</scope>
    <source>
        <strain evidence="4 5">SMC1</strain>
    </source>
</reference>
<keyword evidence="2" id="KW-0479">Metal-binding</keyword>
<dbReference type="SUPFAM" id="SSF56529">
    <property type="entry name" value="FAH"/>
    <property type="match status" value="1"/>
</dbReference>
<dbReference type="EMBL" id="QXIY01000035">
    <property type="protein sequence ID" value="RIE16163.1"/>
    <property type="molecule type" value="Genomic_DNA"/>
</dbReference>
<dbReference type="InterPro" id="IPR036663">
    <property type="entry name" value="Fumarylacetoacetase_C_sf"/>
</dbReference>
<keyword evidence="4" id="KW-0378">Hydrolase</keyword>
<dbReference type="GO" id="GO:0016853">
    <property type="term" value="F:isomerase activity"/>
    <property type="evidence" value="ECO:0007669"/>
    <property type="project" value="UniProtKB-ARBA"/>
</dbReference>
<gene>
    <name evidence="4" type="ORF">SMC1_08070</name>
</gene>
<dbReference type="InterPro" id="IPR051121">
    <property type="entry name" value="FAH"/>
</dbReference>
<dbReference type="PANTHER" id="PTHR42796">
    <property type="entry name" value="FUMARYLACETOACETATE HYDROLASE DOMAIN-CONTAINING PROTEIN 2A-RELATED"/>
    <property type="match status" value="1"/>
</dbReference>
<dbReference type="AlphaFoldDB" id="A0A398DPL7"/>
<evidence type="ECO:0000259" key="3">
    <source>
        <dbReference type="Pfam" id="PF01557"/>
    </source>
</evidence>
<evidence type="ECO:0000256" key="1">
    <source>
        <dbReference type="ARBA" id="ARBA00010211"/>
    </source>
</evidence>
<dbReference type="GO" id="GO:0019752">
    <property type="term" value="P:carboxylic acid metabolic process"/>
    <property type="evidence" value="ECO:0007669"/>
    <property type="project" value="UniProtKB-ARBA"/>
</dbReference>
<dbReference type="GO" id="GO:0046872">
    <property type="term" value="F:metal ion binding"/>
    <property type="evidence" value="ECO:0007669"/>
    <property type="project" value="UniProtKB-KW"/>
</dbReference>